<name>A0ABM5M2S0_BACA1</name>
<proteinExistence type="predicted"/>
<protein>
    <submittedName>
        <fullName evidence="3">Integral inner membrane protein</fullName>
    </submittedName>
</protein>
<feature type="transmembrane region" description="Helical" evidence="2">
    <location>
        <begin position="71"/>
        <end position="97"/>
    </location>
</feature>
<keyword evidence="2" id="KW-1133">Transmembrane helix</keyword>
<dbReference type="EMBL" id="CP002207">
    <property type="protein sequence ID" value="ADP34475.1"/>
    <property type="molecule type" value="Genomic_DNA"/>
</dbReference>
<organism evidence="3 4">
    <name type="scientific">Bacillus atrophaeus (strain 1942)</name>
    <dbReference type="NCBI Taxonomy" id="720555"/>
    <lineage>
        <taxon>Bacteria</taxon>
        <taxon>Bacillati</taxon>
        <taxon>Bacillota</taxon>
        <taxon>Bacilli</taxon>
        <taxon>Bacillales</taxon>
        <taxon>Bacillaceae</taxon>
        <taxon>Bacillus</taxon>
    </lineage>
</organism>
<keyword evidence="2" id="KW-0812">Transmembrane</keyword>
<evidence type="ECO:0000256" key="2">
    <source>
        <dbReference type="SAM" id="Phobius"/>
    </source>
</evidence>
<sequence length="176" mass="20503">MRNKAADRLVLTGVILHIIQWFTVLWAFLKIENSFGHFTIYNPNVINGSMQSFSFMQMMRSMVYSGAMVNYVLFFMFAFLIFYLSLNAVFIVLEIAAYVMIRRNPYSSWAYFITAMGVKLACMNITGIPFLAGGFMLMKQKKADSSETETGRKRRNRIPVRKQVRQMKKRRRKSSV</sequence>
<keyword evidence="2" id="KW-0472">Membrane</keyword>
<feature type="region of interest" description="Disordered" evidence="1">
    <location>
        <begin position="144"/>
        <end position="176"/>
    </location>
</feature>
<evidence type="ECO:0000313" key="4">
    <source>
        <dbReference type="Proteomes" id="UP000006867"/>
    </source>
</evidence>
<feature type="compositionally biased region" description="Basic residues" evidence="1">
    <location>
        <begin position="152"/>
        <end position="176"/>
    </location>
</feature>
<dbReference type="Proteomes" id="UP000006867">
    <property type="component" value="Chromosome"/>
</dbReference>
<evidence type="ECO:0000256" key="1">
    <source>
        <dbReference type="SAM" id="MobiDB-lite"/>
    </source>
</evidence>
<evidence type="ECO:0000313" key="3">
    <source>
        <dbReference type="EMBL" id="ADP34475.1"/>
    </source>
</evidence>
<accession>A0ABM5M2S0</accession>
<gene>
    <name evidence="3" type="ordered locus">BATR1942_17790</name>
</gene>
<feature type="transmembrane region" description="Helical" evidence="2">
    <location>
        <begin position="109"/>
        <end position="132"/>
    </location>
</feature>
<dbReference type="RefSeq" id="WP_003326229.1">
    <property type="nucleotide sequence ID" value="NC_014639.1"/>
</dbReference>
<feature type="transmembrane region" description="Helical" evidence="2">
    <location>
        <begin position="9"/>
        <end position="29"/>
    </location>
</feature>
<keyword evidence="4" id="KW-1185">Reference proteome</keyword>
<reference evidence="3 4" key="1">
    <citation type="journal article" date="2011" name="Front. Microbiol.">
        <title>Genomic signatures of strain selection and enhancement in Bacillus atrophaeus var. globigii, a historical biowarfare simulant.</title>
        <authorList>
            <person name="Gibbons H.S."/>
            <person name="Broomall S.M."/>
            <person name="McNew L.A."/>
            <person name="Daligault H."/>
            <person name="Chapman C."/>
            <person name="Bruce D."/>
            <person name="Karavis M."/>
            <person name="Krepps M."/>
            <person name="McGregor P.A."/>
            <person name="Hong C."/>
            <person name="Park K.H."/>
            <person name="Akmal A."/>
            <person name="Feldman A."/>
            <person name="Lin J.S."/>
            <person name="Chang W.E."/>
            <person name="Higgs B.W."/>
            <person name="Demirev P."/>
            <person name="Lindquist J."/>
            <person name="Liem A."/>
            <person name="Fochler E."/>
            <person name="Read T.D."/>
            <person name="Tapia R."/>
            <person name="Johnson S."/>
            <person name="Bishop-Lilly K.A."/>
            <person name="Detter C."/>
            <person name="Han C."/>
            <person name="Sozhamannan S."/>
            <person name="Rosenzweig C.N."/>
            <person name="Skowronski E.W."/>
        </authorList>
    </citation>
    <scope>NUCLEOTIDE SEQUENCE [LARGE SCALE GENOMIC DNA]</scope>
    <source>
        <strain evidence="3 4">1942</strain>
    </source>
</reference>